<dbReference type="GO" id="GO:0003677">
    <property type="term" value="F:DNA binding"/>
    <property type="evidence" value="ECO:0007669"/>
    <property type="project" value="UniProtKB-KW"/>
</dbReference>
<dbReference type="SUPFAM" id="SSF47781">
    <property type="entry name" value="RuvA domain 2-like"/>
    <property type="match status" value="1"/>
</dbReference>
<dbReference type="InterPro" id="IPR003583">
    <property type="entry name" value="Hlx-hairpin-Hlx_DNA-bd_motif"/>
</dbReference>
<dbReference type="NCBIfam" id="TIGR00426">
    <property type="entry name" value="competence protein ComEA helix-hairpin-helix repeat region"/>
    <property type="match status" value="1"/>
</dbReference>
<dbReference type="SMART" id="SM00278">
    <property type="entry name" value="HhH1"/>
    <property type="match status" value="2"/>
</dbReference>
<reference evidence="4" key="1">
    <citation type="journal article" date="2019" name="Int. J. Syst. Evol. Microbiol.">
        <title>The Global Catalogue of Microorganisms (GCM) 10K type strain sequencing project: providing services to taxonomists for standard genome sequencing and annotation.</title>
        <authorList>
            <consortium name="The Broad Institute Genomics Platform"/>
            <consortium name="The Broad Institute Genome Sequencing Center for Infectious Disease"/>
            <person name="Wu L."/>
            <person name="Ma J."/>
        </authorList>
    </citation>
    <scope>NUCLEOTIDE SEQUENCE [LARGE SCALE GENOMIC DNA]</scope>
    <source>
        <strain evidence="4">KCTC 12907</strain>
    </source>
</reference>
<dbReference type="InterPro" id="IPR051675">
    <property type="entry name" value="Endo/Exo/Phosphatase_dom_1"/>
</dbReference>
<evidence type="ECO:0000256" key="1">
    <source>
        <dbReference type="SAM" id="MobiDB-lite"/>
    </source>
</evidence>
<protein>
    <submittedName>
        <fullName evidence="3">ComEA family DNA-binding protein</fullName>
    </submittedName>
</protein>
<dbReference type="Gene3D" id="1.10.150.320">
    <property type="entry name" value="Photosystem II 12 kDa extrinsic protein"/>
    <property type="match status" value="1"/>
</dbReference>
<name>A0ABW2F7U2_9BACL</name>
<gene>
    <name evidence="3" type="ORF">ACFQMJ_12110</name>
</gene>
<dbReference type="RefSeq" id="WP_378054323.1">
    <property type="nucleotide sequence ID" value="NZ_JBHMDN010000079.1"/>
</dbReference>
<keyword evidence="3" id="KW-0238">DNA-binding</keyword>
<evidence type="ECO:0000313" key="3">
    <source>
        <dbReference type="EMBL" id="MFC7149271.1"/>
    </source>
</evidence>
<dbReference type="InterPro" id="IPR010994">
    <property type="entry name" value="RuvA_2-like"/>
</dbReference>
<dbReference type="Pfam" id="PF12836">
    <property type="entry name" value="HHH_3"/>
    <property type="match status" value="1"/>
</dbReference>
<dbReference type="PANTHER" id="PTHR21180:SF32">
    <property type="entry name" value="ENDONUCLEASE_EXONUCLEASE_PHOSPHATASE FAMILY DOMAIN-CONTAINING PROTEIN 1"/>
    <property type="match status" value="1"/>
</dbReference>
<evidence type="ECO:0000313" key="4">
    <source>
        <dbReference type="Proteomes" id="UP001596378"/>
    </source>
</evidence>
<comment type="caution">
    <text evidence="3">The sequence shown here is derived from an EMBL/GenBank/DDBJ whole genome shotgun (WGS) entry which is preliminary data.</text>
</comment>
<evidence type="ECO:0000259" key="2">
    <source>
        <dbReference type="SMART" id="SM00278"/>
    </source>
</evidence>
<dbReference type="PANTHER" id="PTHR21180">
    <property type="entry name" value="ENDONUCLEASE/EXONUCLEASE/PHOSPHATASE FAMILY DOMAIN-CONTAINING PROTEIN 1"/>
    <property type="match status" value="1"/>
</dbReference>
<feature type="domain" description="Helix-hairpin-helix DNA-binding motif class 1" evidence="2">
    <location>
        <begin position="163"/>
        <end position="182"/>
    </location>
</feature>
<keyword evidence="4" id="KW-1185">Reference proteome</keyword>
<dbReference type="PROSITE" id="PS51257">
    <property type="entry name" value="PROKAR_LIPOPROTEIN"/>
    <property type="match status" value="1"/>
</dbReference>
<feature type="region of interest" description="Disordered" evidence="1">
    <location>
        <begin position="56"/>
        <end position="176"/>
    </location>
</feature>
<feature type="compositionally biased region" description="Low complexity" evidence="1">
    <location>
        <begin position="131"/>
        <end position="147"/>
    </location>
</feature>
<dbReference type="EMBL" id="JBHTAI010000006">
    <property type="protein sequence ID" value="MFC7149271.1"/>
    <property type="molecule type" value="Genomic_DNA"/>
</dbReference>
<organism evidence="3 4">
    <name type="scientific">Cohnella cellulosilytica</name>
    <dbReference type="NCBI Taxonomy" id="986710"/>
    <lineage>
        <taxon>Bacteria</taxon>
        <taxon>Bacillati</taxon>
        <taxon>Bacillota</taxon>
        <taxon>Bacilli</taxon>
        <taxon>Bacillales</taxon>
        <taxon>Paenibacillaceae</taxon>
        <taxon>Cohnella</taxon>
    </lineage>
</organism>
<sequence length="219" mass="22449">MNKNKPFRMRKPAAAALFAIGACALCIALFLGSRPATIAGWTPVNESLEETLGLLAPPPAEKEREAGGQATSSADKESGGQAAPSEQESGAQAQPPADKGQEAERQPPSSSAAAGASPSNVASDPQSDVYAEAASPSPMPSGESGEPVDQPSGALDLNRATEADLDALPGIGPSKAKAIIAHRDKIGGFRRVEQLLDVKGIGPKVFERLSALVYVAARK</sequence>
<feature type="domain" description="Helix-hairpin-helix DNA-binding motif class 1" evidence="2">
    <location>
        <begin position="193"/>
        <end position="212"/>
    </location>
</feature>
<accession>A0ABW2F7U2</accession>
<feature type="compositionally biased region" description="Low complexity" evidence="1">
    <location>
        <begin position="107"/>
        <end position="123"/>
    </location>
</feature>
<proteinExistence type="predicted"/>
<dbReference type="Proteomes" id="UP001596378">
    <property type="component" value="Unassembled WGS sequence"/>
</dbReference>
<dbReference type="InterPro" id="IPR004509">
    <property type="entry name" value="Competence_ComEA_HhH"/>
</dbReference>